<feature type="active site" description="Charge relay system" evidence="3">
    <location>
        <position position="225"/>
    </location>
</feature>
<dbReference type="AlphaFoldDB" id="A0A8S9YUA2"/>
<keyword evidence="2" id="KW-0378">Hydrolase</keyword>
<reference evidence="5" key="1">
    <citation type="submission" date="2019-07" db="EMBL/GenBank/DDBJ databases">
        <title>Annotation for the trematode Paragonimus miyazaki's.</title>
        <authorList>
            <person name="Choi Y.-J."/>
        </authorList>
    </citation>
    <scope>NUCLEOTIDE SEQUENCE</scope>
    <source>
        <strain evidence="5">Japan</strain>
    </source>
</reference>
<dbReference type="Pfam" id="PF01425">
    <property type="entry name" value="Amidase"/>
    <property type="match status" value="1"/>
</dbReference>
<name>A0A8S9YUA2_9TREM</name>
<sequence length="596" mass="65922">HHVVLQWCVKQVSADATFLYNSVDDLLCVDIILMMKKQVNFKRTPLEQKRDAIKQNIQKMKSNLTRVRTNLGDTTQLPELSLSELQRRIHDRSVTPLDILHAFQSKVIELYEKGNAGICEFILEAEQQASQLKDIDANISDLYGIPVSIKELCGVTGYDVTFGLLKFCHQPENEDCVLVQVLKEAGAIPFVLTATSQMALCTSGINPLFGDMRNPYSKNHEPGGSSSGEGVLLAQNGSPIGFGSDLAGSIRIPCAFCGLAGLKPTAQRISARGSKYCFDDATVGLKVCVGPMGKCVDDLAKSMRTLLRPSMFLLDPNIPVMPFDDSVYAGKDKCKLTVGYYDTVNDPNLIQTVPSVRRVVKQALDILQSRGYTVVMFNPPEPQKALSLGLHALTVDGGQALRKVLDDEPLNEETKGLKQLVSIPDFLRLVVDTAARSFVGKPAAMAQYVKKMSSVSELMHLINQIDTYRRQFFKAWCAAGGLDVVVCPVWSFPAYEVGTPIHFVSPSLIYSILYNLLDYPAGVVPMGKVNNNDIENSKLLEEEYKKSGDEYNQKLMQQQSNSKGLPLSVQVVGKPYREELVLRVMRELEEGQQMAE</sequence>
<dbReference type="InterPro" id="IPR036928">
    <property type="entry name" value="AS_sf"/>
</dbReference>
<evidence type="ECO:0000256" key="3">
    <source>
        <dbReference type="PIRSR" id="PIRSR001221-1"/>
    </source>
</evidence>
<feature type="non-terminal residue" evidence="5">
    <location>
        <position position="1"/>
    </location>
</feature>
<evidence type="ECO:0000313" key="5">
    <source>
        <dbReference type="EMBL" id="KAF7255468.1"/>
    </source>
</evidence>
<accession>A0A8S9YUA2</accession>
<evidence type="ECO:0000256" key="1">
    <source>
        <dbReference type="ARBA" id="ARBA00009199"/>
    </source>
</evidence>
<comment type="caution">
    <text evidence="5">The sequence shown here is derived from an EMBL/GenBank/DDBJ whole genome shotgun (WGS) entry which is preliminary data.</text>
</comment>
<comment type="similarity">
    <text evidence="1">Belongs to the amidase family.</text>
</comment>
<organism evidence="5 6">
    <name type="scientific">Paragonimus skrjabini miyazakii</name>
    <dbReference type="NCBI Taxonomy" id="59628"/>
    <lineage>
        <taxon>Eukaryota</taxon>
        <taxon>Metazoa</taxon>
        <taxon>Spiralia</taxon>
        <taxon>Lophotrochozoa</taxon>
        <taxon>Platyhelminthes</taxon>
        <taxon>Trematoda</taxon>
        <taxon>Digenea</taxon>
        <taxon>Plagiorchiida</taxon>
        <taxon>Troglotremata</taxon>
        <taxon>Troglotrematidae</taxon>
        <taxon>Paragonimus</taxon>
    </lineage>
</organism>
<dbReference type="PANTHER" id="PTHR45847:SF6">
    <property type="entry name" value="FATTY ACID AMIDE HYDROLASE"/>
    <property type="match status" value="1"/>
</dbReference>
<dbReference type="PANTHER" id="PTHR45847">
    <property type="entry name" value="FATTY ACID AMIDE HYDROLASE"/>
    <property type="match status" value="1"/>
</dbReference>
<dbReference type="OrthoDB" id="6428749at2759"/>
<feature type="active site" description="Charge relay system" evidence="3">
    <location>
        <position position="150"/>
    </location>
</feature>
<proteinExistence type="inferred from homology"/>
<evidence type="ECO:0000256" key="2">
    <source>
        <dbReference type="ARBA" id="ARBA00022801"/>
    </source>
</evidence>
<dbReference type="InterPro" id="IPR020556">
    <property type="entry name" value="Amidase_CS"/>
</dbReference>
<dbReference type="Proteomes" id="UP000822476">
    <property type="component" value="Unassembled WGS sequence"/>
</dbReference>
<protein>
    <recommendedName>
        <fullName evidence="4">Amidase domain-containing protein</fullName>
    </recommendedName>
</protein>
<dbReference type="EMBL" id="JTDE01003954">
    <property type="protein sequence ID" value="KAF7255468.1"/>
    <property type="molecule type" value="Genomic_DNA"/>
</dbReference>
<dbReference type="InterPro" id="IPR023631">
    <property type="entry name" value="Amidase_dom"/>
</dbReference>
<feature type="domain" description="Amidase" evidence="4">
    <location>
        <begin position="98"/>
        <end position="582"/>
    </location>
</feature>
<dbReference type="SUPFAM" id="SSF75304">
    <property type="entry name" value="Amidase signature (AS) enzymes"/>
    <property type="match status" value="1"/>
</dbReference>
<dbReference type="PIRSF" id="PIRSF001221">
    <property type="entry name" value="Amidase_fungi"/>
    <property type="match status" value="1"/>
</dbReference>
<feature type="active site" description="Acyl-ester intermediate" evidence="3">
    <location>
        <position position="249"/>
    </location>
</feature>
<gene>
    <name evidence="5" type="ORF">EG68_06550</name>
</gene>
<evidence type="ECO:0000313" key="6">
    <source>
        <dbReference type="Proteomes" id="UP000822476"/>
    </source>
</evidence>
<dbReference type="PROSITE" id="PS00571">
    <property type="entry name" value="AMIDASES"/>
    <property type="match status" value="1"/>
</dbReference>
<evidence type="ECO:0000259" key="4">
    <source>
        <dbReference type="Pfam" id="PF01425"/>
    </source>
</evidence>
<dbReference type="GO" id="GO:0009062">
    <property type="term" value="P:fatty acid catabolic process"/>
    <property type="evidence" value="ECO:0007669"/>
    <property type="project" value="TreeGrafter"/>
</dbReference>
<dbReference type="GO" id="GO:0017064">
    <property type="term" value="F:fatty acid amide hydrolase activity"/>
    <property type="evidence" value="ECO:0007669"/>
    <property type="project" value="TreeGrafter"/>
</dbReference>
<dbReference type="GO" id="GO:0004040">
    <property type="term" value="F:amidase activity"/>
    <property type="evidence" value="ECO:0007669"/>
    <property type="project" value="TreeGrafter"/>
</dbReference>
<dbReference type="InterPro" id="IPR052096">
    <property type="entry name" value="Endocannabinoid_amidase"/>
</dbReference>
<keyword evidence="6" id="KW-1185">Reference proteome</keyword>
<dbReference type="Gene3D" id="3.90.1300.10">
    <property type="entry name" value="Amidase signature (AS) domain"/>
    <property type="match status" value="1"/>
</dbReference>